<evidence type="ECO:0000256" key="1">
    <source>
        <dbReference type="SAM" id="MobiDB-lite"/>
    </source>
</evidence>
<organism evidence="2">
    <name type="scientific">uncultured Gemmatimonadota bacterium</name>
    <dbReference type="NCBI Taxonomy" id="203437"/>
    <lineage>
        <taxon>Bacteria</taxon>
        <taxon>Pseudomonadati</taxon>
        <taxon>Gemmatimonadota</taxon>
        <taxon>environmental samples</taxon>
    </lineage>
</organism>
<proteinExistence type="predicted"/>
<protein>
    <submittedName>
        <fullName evidence="2">Uncharacterized protein</fullName>
    </submittedName>
</protein>
<evidence type="ECO:0000313" key="2">
    <source>
        <dbReference type="EMBL" id="CAA9340693.1"/>
    </source>
</evidence>
<dbReference type="AlphaFoldDB" id="A0A6J4LRM9"/>
<accession>A0A6J4LRM9</accession>
<dbReference type="EMBL" id="CADCTW010000141">
    <property type="protein sequence ID" value="CAA9340693.1"/>
    <property type="molecule type" value="Genomic_DNA"/>
</dbReference>
<gene>
    <name evidence="2" type="ORF">AVDCRST_MAG68-3022</name>
</gene>
<name>A0A6J4LRM9_9BACT</name>
<sequence>MRSRHGQRLSIDDAPGHLATPADSTDFRELLLQVLDNGWDAVLLPEREGQVSSLRVHISHDGWVAVHASEPVELKVAGL</sequence>
<reference evidence="2" key="1">
    <citation type="submission" date="2020-02" db="EMBL/GenBank/DDBJ databases">
        <authorList>
            <person name="Meier V. D."/>
        </authorList>
    </citation>
    <scope>NUCLEOTIDE SEQUENCE</scope>
    <source>
        <strain evidence="2">AVDCRST_MAG68</strain>
    </source>
</reference>
<feature type="region of interest" description="Disordered" evidence="1">
    <location>
        <begin position="1"/>
        <end position="20"/>
    </location>
</feature>